<name>A0AAE9YN08_9GAMM</name>
<dbReference type="InterPro" id="IPR050250">
    <property type="entry name" value="Macrolide_Exporter_MacB"/>
</dbReference>
<dbReference type="GO" id="GO:0005886">
    <property type="term" value="C:plasma membrane"/>
    <property type="evidence" value="ECO:0007669"/>
    <property type="project" value="UniProtKB-SubCell"/>
</dbReference>
<evidence type="ECO:0000259" key="7">
    <source>
        <dbReference type="Pfam" id="PF02687"/>
    </source>
</evidence>
<dbReference type="InterPro" id="IPR003838">
    <property type="entry name" value="ABC3_permease_C"/>
</dbReference>
<keyword evidence="4 6" id="KW-1133">Transmembrane helix</keyword>
<evidence type="ECO:0000256" key="2">
    <source>
        <dbReference type="ARBA" id="ARBA00022475"/>
    </source>
</evidence>
<dbReference type="EMBL" id="CP059735">
    <property type="protein sequence ID" value="WDD97752.1"/>
    <property type="molecule type" value="Genomic_DNA"/>
</dbReference>
<organism evidence="9 10">
    <name type="scientific">Thalassomonas actiniarum</name>
    <dbReference type="NCBI Taxonomy" id="485447"/>
    <lineage>
        <taxon>Bacteria</taxon>
        <taxon>Pseudomonadati</taxon>
        <taxon>Pseudomonadota</taxon>
        <taxon>Gammaproteobacteria</taxon>
        <taxon>Alteromonadales</taxon>
        <taxon>Colwelliaceae</taxon>
        <taxon>Thalassomonas</taxon>
    </lineage>
</organism>
<feature type="domain" description="MacB-like periplasmic core" evidence="8">
    <location>
        <begin position="20"/>
        <end position="266"/>
    </location>
</feature>
<dbReference type="Pfam" id="PF12704">
    <property type="entry name" value="MacB_PCD"/>
    <property type="match status" value="1"/>
</dbReference>
<dbReference type="PANTHER" id="PTHR30572:SF18">
    <property type="entry name" value="ABC-TYPE MACROLIDE FAMILY EXPORT SYSTEM PERMEASE COMPONENT 2"/>
    <property type="match status" value="1"/>
</dbReference>
<feature type="transmembrane region" description="Helical" evidence="6">
    <location>
        <begin position="354"/>
        <end position="380"/>
    </location>
</feature>
<evidence type="ECO:0000259" key="8">
    <source>
        <dbReference type="Pfam" id="PF12704"/>
    </source>
</evidence>
<keyword evidence="10" id="KW-1185">Reference proteome</keyword>
<evidence type="ECO:0000256" key="3">
    <source>
        <dbReference type="ARBA" id="ARBA00022692"/>
    </source>
</evidence>
<gene>
    <name evidence="9" type="ORF">SG35_020975</name>
</gene>
<feature type="transmembrane region" description="Helical" evidence="6">
    <location>
        <begin position="20"/>
        <end position="43"/>
    </location>
</feature>
<proteinExistence type="predicted"/>
<dbReference type="AlphaFoldDB" id="A0AAE9YN08"/>
<dbReference type="InterPro" id="IPR025857">
    <property type="entry name" value="MacB_PCD"/>
</dbReference>
<dbReference type="Pfam" id="PF02687">
    <property type="entry name" value="FtsX"/>
    <property type="match status" value="1"/>
</dbReference>
<evidence type="ECO:0000256" key="6">
    <source>
        <dbReference type="SAM" id="Phobius"/>
    </source>
</evidence>
<evidence type="ECO:0000256" key="5">
    <source>
        <dbReference type="ARBA" id="ARBA00023136"/>
    </source>
</evidence>
<reference evidence="9 10" key="1">
    <citation type="journal article" date="2015" name="Genome Announc.">
        <title>Draft Genome Sequences of Marine Isolates of Thalassomonas viridans and Thalassomonas actiniarum.</title>
        <authorList>
            <person name="Olonade I."/>
            <person name="van Zyl L.J."/>
            <person name="Trindade M."/>
        </authorList>
    </citation>
    <scope>NUCLEOTIDE SEQUENCE [LARGE SCALE GENOMIC DNA]</scope>
    <source>
        <strain evidence="9 10">A5K-106</strain>
    </source>
</reference>
<evidence type="ECO:0000256" key="4">
    <source>
        <dbReference type="ARBA" id="ARBA00022989"/>
    </source>
</evidence>
<dbReference type="PANTHER" id="PTHR30572">
    <property type="entry name" value="MEMBRANE COMPONENT OF TRANSPORTER-RELATED"/>
    <property type="match status" value="1"/>
</dbReference>
<reference evidence="9 10" key="2">
    <citation type="journal article" date="2022" name="Mar. Drugs">
        <title>Bioassay-Guided Fractionation Leads to the Detection of Cholic Acid Generated by the Rare Thalassomonas sp.</title>
        <authorList>
            <person name="Pheiffer F."/>
            <person name="Schneider Y.K."/>
            <person name="Hansen E.H."/>
            <person name="Andersen J.H."/>
            <person name="Isaksson J."/>
            <person name="Busche T."/>
            <person name="R C."/>
            <person name="Kalinowski J."/>
            <person name="Zyl L.V."/>
            <person name="Trindade M."/>
        </authorList>
    </citation>
    <scope>NUCLEOTIDE SEQUENCE [LARGE SCALE GENOMIC DNA]</scope>
    <source>
        <strain evidence="9 10">A5K-106</strain>
    </source>
</reference>
<sequence>MFSYYLRLAAISIRRHWGLSLIMITAIGLGIGTAMTTVTVNYMMSANPIPQKSEQLFYVQLDNWDVNDPWDEGQNPPDQMTYTDATNLFKADKAFRHSISAQAFAVIEPQDPDLLPITVNARANSSDFFAMFNVPFLYGGAWNAQADSNKELVAVINKETNDTLFAGKNSVGELLRIDGNLFKIVGVIDSWQPTPKYYDLSSGAFNDTEALFVPFSLIAEEKITRAGNTSCWKPSGDGMAAFLRSECVWLQFWVELRDEQEQQDYQAFLNAYVKQQKQLGRFERPLDNRLSNVMQWLENQEVVADDAKMMMAMSFMFLIVCLLNTVGLLLAKFLGKAPEIGLRQALGASKATLFYQYLVESACIGLGGGLLGLILAWLGLQSVAAMYGDYMKDLTGLDTTMVLLAMLLALGSTVIAGLYPTWRACNVQPSQQLKSQ</sequence>
<feature type="transmembrane region" description="Helical" evidence="6">
    <location>
        <begin position="315"/>
        <end position="334"/>
    </location>
</feature>
<feature type="domain" description="ABC3 transporter permease C-terminal" evidence="7">
    <location>
        <begin position="312"/>
        <end position="429"/>
    </location>
</feature>
<dbReference type="Proteomes" id="UP000032568">
    <property type="component" value="Chromosome"/>
</dbReference>
<dbReference type="GO" id="GO:0022857">
    <property type="term" value="F:transmembrane transporter activity"/>
    <property type="evidence" value="ECO:0007669"/>
    <property type="project" value="TreeGrafter"/>
</dbReference>
<evidence type="ECO:0000256" key="1">
    <source>
        <dbReference type="ARBA" id="ARBA00004651"/>
    </source>
</evidence>
<keyword evidence="5 6" id="KW-0472">Membrane</keyword>
<accession>A0AAE9YN08</accession>
<evidence type="ECO:0000313" key="10">
    <source>
        <dbReference type="Proteomes" id="UP000032568"/>
    </source>
</evidence>
<keyword evidence="2" id="KW-1003">Cell membrane</keyword>
<keyword evidence="3 6" id="KW-0812">Transmembrane</keyword>
<feature type="transmembrane region" description="Helical" evidence="6">
    <location>
        <begin position="401"/>
        <end position="422"/>
    </location>
</feature>
<comment type="subcellular location">
    <subcellularLocation>
        <location evidence="1">Cell membrane</location>
        <topology evidence="1">Multi-pass membrane protein</topology>
    </subcellularLocation>
</comment>
<dbReference type="KEGG" id="tact:SG35_020975"/>
<protein>
    <submittedName>
        <fullName evidence="9">ABC transporter permease</fullName>
    </submittedName>
</protein>
<evidence type="ECO:0000313" key="9">
    <source>
        <dbReference type="EMBL" id="WDD97752.1"/>
    </source>
</evidence>
<dbReference type="RefSeq" id="WP_044833009.1">
    <property type="nucleotide sequence ID" value="NZ_CP059735.1"/>
</dbReference>